<evidence type="ECO:0000313" key="5">
    <source>
        <dbReference type="Proteomes" id="UP000001845"/>
    </source>
</evidence>
<accession>D5E5C5</accession>
<dbReference type="Gene3D" id="3.90.120.10">
    <property type="entry name" value="DNA Methylase, subunit A, domain 2"/>
    <property type="match status" value="1"/>
</dbReference>
<dbReference type="SUPFAM" id="SSF53335">
    <property type="entry name" value="S-adenosyl-L-methionine-dependent methyltransferases"/>
    <property type="match status" value="1"/>
</dbReference>
<organism evidence="4 5">
    <name type="scientific">Mycoplasma crocodyli (strain ATCC 51981 / MP145)</name>
    <dbReference type="NCBI Taxonomy" id="512564"/>
    <lineage>
        <taxon>Bacteria</taxon>
        <taxon>Bacillati</taxon>
        <taxon>Mycoplasmatota</taxon>
        <taxon>Mollicutes</taxon>
        <taxon>Mycoplasmataceae</taxon>
        <taxon>Mycoplasma</taxon>
    </lineage>
</organism>
<reference key="2">
    <citation type="submission" date="2010-03" db="EMBL/GenBank/DDBJ databases">
        <authorList>
            <person name="Ma Z."/>
            <person name="Wang X."/>
            <person name="Liu H."/>
        </authorList>
    </citation>
    <scope>NUCLEOTIDE SEQUENCE</scope>
    <source>
        <strain>MP145</strain>
    </source>
</reference>
<gene>
    <name evidence="4" type="ordered locus">MCRO_0325</name>
</gene>
<protein>
    <submittedName>
        <fullName evidence="4">CpG cytosine-specific DNA modification methyltransferase</fullName>
        <ecNumber evidence="4">2.1.1.37</ecNumber>
    </submittedName>
</protein>
<keyword evidence="1 4" id="KW-0489">Methyltransferase</keyword>
<dbReference type="KEGG" id="mcd:MCRO_0325"/>
<evidence type="ECO:0000256" key="3">
    <source>
        <dbReference type="ARBA" id="ARBA00022747"/>
    </source>
</evidence>
<dbReference type="InterPro" id="IPR029063">
    <property type="entry name" value="SAM-dependent_MTases_sf"/>
</dbReference>
<dbReference type="GO" id="GO:0009307">
    <property type="term" value="P:DNA restriction-modification system"/>
    <property type="evidence" value="ECO:0007669"/>
    <property type="project" value="UniProtKB-KW"/>
</dbReference>
<keyword evidence="2 4" id="KW-0808">Transferase</keyword>
<dbReference type="GO" id="GO:0003886">
    <property type="term" value="F:DNA (cytosine-5-)-methyltransferase activity"/>
    <property type="evidence" value="ECO:0007669"/>
    <property type="project" value="UniProtKB-EC"/>
</dbReference>
<dbReference type="eggNOG" id="COG0270">
    <property type="taxonomic scope" value="Bacteria"/>
</dbReference>
<dbReference type="InterPro" id="IPR001525">
    <property type="entry name" value="C5_MeTfrase"/>
</dbReference>
<dbReference type="REBASE" id="25128">
    <property type="entry name" value="M.McrMPORF325P"/>
</dbReference>
<evidence type="ECO:0000256" key="1">
    <source>
        <dbReference type="ARBA" id="ARBA00022603"/>
    </source>
</evidence>
<dbReference type="STRING" id="512564.MCRO_0325"/>
<reference evidence="4 5" key="3">
    <citation type="journal article" date="2011" name="J. Bacteriol.">
        <title>Genome sequences of Mycoplasma alligatoris A21JP2T and Mycoplasma crocodyli MP145T.</title>
        <authorList>
            <person name="Brown D.R."/>
            <person name="Farmerie W.G."/>
            <person name="May M."/>
            <person name="Benders G.A."/>
            <person name="Durkin A.S."/>
            <person name="Hlavinka K."/>
            <person name="Hostetler J."/>
            <person name="Jackson J."/>
            <person name="Johnson J."/>
            <person name="Miller R.H."/>
            <person name="Paralanov V."/>
            <person name="Radune D."/>
            <person name="Szczypinski B."/>
            <person name="Glass J.I."/>
        </authorList>
    </citation>
    <scope>NUCLEOTIDE SEQUENCE [LARGE SCALE GENOMIC DNA]</scope>
    <source>
        <strain evidence="5">ATCC 51981 / MP145</strain>
    </source>
</reference>
<reference evidence="5" key="1">
    <citation type="submission" date="2010-03" db="EMBL/GenBank/DDBJ databases">
        <title>The complete genome of Mycoplasma crocodyli MP145.</title>
        <authorList>
            <person name="Glass J.I."/>
            <person name="Durkin A.S."/>
            <person name="Hostetler J."/>
            <person name="Jackson J."/>
            <person name="Johnson J."/>
            <person name="May M.A."/>
            <person name="Paralanov V."/>
            <person name="Radune D."/>
            <person name="Szczypinski B."/>
            <person name="Brown D.R."/>
        </authorList>
    </citation>
    <scope>NUCLEOTIDE SEQUENCE [LARGE SCALE GENOMIC DNA]</scope>
    <source>
        <strain evidence="5">ATCC 51981 / MP145</strain>
    </source>
</reference>
<name>D5E5C5_MYCCM</name>
<evidence type="ECO:0000313" key="4">
    <source>
        <dbReference type="EMBL" id="ADE19622.1"/>
    </source>
</evidence>
<proteinExistence type="predicted"/>
<evidence type="ECO:0000256" key="2">
    <source>
        <dbReference type="ARBA" id="ARBA00022679"/>
    </source>
</evidence>
<keyword evidence="5" id="KW-1185">Reference proteome</keyword>
<dbReference type="GO" id="GO:0032259">
    <property type="term" value="P:methylation"/>
    <property type="evidence" value="ECO:0007669"/>
    <property type="project" value="UniProtKB-KW"/>
</dbReference>
<dbReference type="AlphaFoldDB" id="D5E5C5"/>
<dbReference type="EMBL" id="CP001991">
    <property type="protein sequence ID" value="ADE19622.1"/>
    <property type="molecule type" value="Genomic_DNA"/>
</dbReference>
<dbReference type="EC" id="2.1.1.37" evidence="4"/>
<sequence>MNSKDYNSAQNRERVFAVSFLGENNFEFPKINSKPKTIKEVIKQSINDNNVDLSHMLNKYKTSSFTKSNNNIIKSKLLDYTSFNSEAYIYDLDGLGPTLTATGANSRIKIYDKKSQKLFSMNSLDTYLYMGFKLEDALKVKETNLISDTKMIFTCGNSIHVNVLEELFKEIIKCMK</sequence>
<dbReference type="Proteomes" id="UP000001845">
    <property type="component" value="Chromosome"/>
</dbReference>
<dbReference type="Pfam" id="PF00145">
    <property type="entry name" value="DNA_methylase"/>
    <property type="match status" value="1"/>
</dbReference>
<dbReference type="HOGENOM" id="CLU_006958_0_6_14"/>
<keyword evidence="3" id="KW-0680">Restriction system</keyword>